<organism evidence="7 8">
    <name type="scientific">Absicoccus porci</name>
    <dbReference type="NCBI Taxonomy" id="2486576"/>
    <lineage>
        <taxon>Bacteria</taxon>
        <taxon>Bacillati</taxon>
        <taxon>Bacillota</taxon>
        <taxon>Erysipelotrichia</taxon>
        <taxon>Erysipelotrichales</taxon>
        <taxon>Erysipelotrichaceae</taxon>
        <taxon>Absicoccus</taxon>
    </lineage>
</organism>
<dbReference type="Pfam" id="PF02388">
    <property type="entry name" value="FemAB"/>
    <property type="match status" value="1"/>
</dbReference>
<keyword evidence="3" id="KW-0133">Cell shape</keyword>
<dbReference type="EMBL" id="RJQC01000001">
    <property type="protein sequence ID" value="RNM31022.1"/>
    <property type="molecule type" value="Genomic_DNA"/>
</dbReference>
<proteinExistence type="inferred from homology"/>
<dbReference type="GO" id="GO:0008360">
    <property type="term" value="P:regulation of cell shape"/>
    <property type="evidence" value="ECO:0007669"/>
    <property type="project" value="UniProtKB-KW"/>
</dbReference>
<evidence type="ECO:0000256" key="1">
    <source>
        <dbReference type="ARBA" id="ARBA00009943"/>
    </source>
</evidence>
<keyword evidence="8" id="KW-1185">Reference proteome</keyword>
<dbReference type="PROSITE" id="PS51191">
    <property type="entry name" value="FEMABX"/>
    <property type="match status" value="1"/>
</dbReference>
<dbReference type="GO" id="GO:0016755">
    <property type="term" value="F:aminoacyltransferase activity"/>
    <property type="evidence" value="ECO:0007669"/>
    <property type="project" value="InterPro"/>
</dbReference>
<dbReference type="GO" id="GO:0071555">
    <property type="term" value="P:cell wall organization"/>
    <property type="evidence" value="ECO:0007669"/>
    <property type="project" value="UniProtKB-KW"/>
</dbReference>
<keyword evidence="5" id="KW-0012">Acyltransferase</keyword>
<dbReference type="PANTHER" id="PTHR36174:SF1">
    <property type="entry name" value="LIPID II:GLYCINE GLYCYLTRANSFERASE"/>
    <property type="match status" value="1"/>
</dbReference>
<name>A0A3N0I3W9_9FIRM</name>
<dbReference type="Gene3D" id="3.40.630.30">
    <property type="match status" value="1"/>
</dbReference>
<dbReference type="PANTHER" id="PTHR36174">
    <property type="entry name" value="LIPID II:GLYCINE GLYCYLTRANSFERASE"/>
    <property type="match status" value="1"/>
</dbReference>
<evidence type="ECO:0000256" key="4">
    <source>
        <dbReference type="ARBA" id="ARBA00022984"/>
    </source>
</evidence>
<dbReference type="GO" id="GO:0009252">
    <property type="term" value="P:peptidoglycan biosynthetic process"/>
    <property type="evidence" value="ECO:0007669"/>
    <property type="project" value="UniProtKB-KW"/>
</dbReference>
<evidence type="ECO:0000256" key="2">
    <source>
        <dbReference type="ARBA" id="ARBA00022679"/>
    </source>
</evidence>
<evidence type="ECO:0000256" key="3">
    <source>
        <dbReference type="ARBA" id="ARBA00022960"/>
    </source>
</evidence>
<dbReference type="OrthoDB" id="9785911at2"/>
<dbReference type="Proteomes" id="UP000276568">
    <property type="component" value="Unassembled WGS sequence"/>
</dbReference>
<comment type="caution">
    <text evidence="7">The sequence shown here is derived from an EMBL/GenBank/DDBJ whole genome shotgun (WGS) entry which is preliminary data.</text>
</comment>
<dbReference type="RefSeq" id="WP_128519203.1">
    <property type="nucleotide sequence ID" value="NZ_RJQC01000001.1"/>
</dbReference>
<protein>
    <submittedName>
        <fullName evidence="7">Peptidoglycan bridge formation glycyltransferase FemA/FemB family protein</fullName>
    </submittedName>
</protein>
<dbReference type="InterPro" id="IPR003447">
    <property type="entry name" value="FEMABX"/>
</dbReference>
<sequence length="328" mass="38834">MKKDIYYNVYYGKLYENIEHGKLETFEVNSEYGKIEHIFIKREIEMNTEGKYYDIVTPYGYGGPIITECNDREKLLAQFEKNFTEYCTENNIVSEFIRFHPIFENALDFKGIYDVVYSRHTVGTNLKDYDDPVQAEFSKSLRREIRKAEKNGVTVRTILEPKDLSVFKKLYEETMDRNEADAYYYFPDSYYEYIIKYLGKSVLEIQLIYENEIIASEMYFIEGDLMHAHLLGSSQKMLDLDAGALLEATAARWGHEHGYRYIHHGGGRTSAEDDSLYTYKKKYGKNTEFDFYVGKKIWDREKYDELVAKREGELNHKIDSDYFPKYRA</sequence>
<dbReference type="InterPro" id="IPR016181">
    <property type="entry name" value="Acyl_CoA_acyltransferase"/>
</dbReference>
<evidence type="ECO:0000313" key="8">
    <source>
        <dbReference type="Proteomes" id="UP000276568"/>
    </source>
</evidence>
<evidence type="ECO:0000256" key="6">
    <source>
        <dbReference type="ARBA" id="ARBA00023316"/>
    </source>
</evidence>
<comment type="similarity">
    <text evidence="1">Belongs to the FemABX family.</text>
</comment>
<keyword evidence="4" id="KW-0573">Peptidoglycan synthesis</keyword>
<keyword evidence="6" id="KW-0961">Cell wall biogenesis/degradation</keyword>
<keyword evidence="2 7" id="KW-0808">Transferase</keyword>
<gene>
    <name evidence="7" type="ORF">EDX97_00150</name>
</gene>
<dbReference type="InterPro" id="IPR050644">
    <property type="entry name" value="PG_Glycine_Bridge_Synth"/>
</dbReference>
<dbReference type="SUPFAM" id="SSF55729">
    <property type="entry name" value="Acyl-CoA N-acyltransferases (Nat)"/>
    <property type="match status" value="1"/>
</dbReference>
<reference evidence="7 8" key="1">
    <citation type="submission" date="2018-11" db="EMBL/GenBank/DDBJ databases">
        <title>Clostridium sp. nov., a member of the family Erysipelotrichaceae isolated from pig faeces.</title>
        <authorList>
            <person name="Chang Y.-H."/>
        </authorList>
    </citation>
    <scope>NUCLEOTIDE SEQUENCE [LARGE SCALE GENOMIC DNA]</scope>
    <source>
        <strain evidence="7 8">YH-panp20</strain>
    </source>
</reference>
<accession>A0A3N0I3W9</accession>
<evidence type="ECO:0000313" key="7">
    <source>
        <dbReference type="EMBL" id="RNM31022.1"/>
    </source>
</evidence>
<evidence type="ECO:0000256" key="5">
    <source>
        <dbReference type="ARBA" id="ARBA00023315"/>
    </source>
</evidence>
<dbReference type="AlphaFoldDB" id="A0A3N0I3W9"/>